<organism evidence="1 2">
    <name type="scientific">Flavivirga algicola</name>
    <dbReference type="NCBI Taxonomy" id="2729136"/>
    <lineage>
        <taxon>Bacteria</taxon>
        <taxon>Pseudomonadati</taxon>
        <taxon>Bacteroidota</taxon>
        <taxon>Flavobacteriia</taxon>
        <taxon>Flavobacteriales</taxon>
        <taxon>Flavobacteriaceae</taxon>
        <taxon>Flavivirga</taxon>
    </lineage>
</organism>
<gene>
    <name evidence="1" type="ORF">HHX25_08745</name>
</gene>
<dbReference type="Pfam" id="PF15869">
    <property type="entry name" value="TolB_like"/>
    <property type="match status" value="1"/>
</dbReference>
<evidence type="ECO:0000313" key="2">
    <source>
        <dbReference type="Proteomes" id="UP000746690"/>
    </source>
</evidence>
<protein>
    <recommendedName>
        <fullName evidence="3">TolB-like 6-blade propeller-like</fullName>
    </recommendedName>
</protein>
<dbReference type="SUPFAM" id="SSF50969">
    <property type="entry name" value="YVTN repeat-like/Quinoprotein amine dehydrogenase"/>
    <property type="match status" value="1"/>
</dbReference>
<sequence length="315" mass="36133">MFFKKTYEFKEGAVGAIHALDSNLILFNNGSKNDNPFFYNYSINNNKISKGYINKGKGPNEALGGMTSGLVNNTLWLYDITLKKIITISNINELINDDYLLFREYPIKERFYMISLKDSLNFYGVGSFNTKPKIQEIELTTNKEVDSFGFFESYPKKIPFSAYKSAHESFIFIKSISRDKIVLAYRFTDAIEIFDLKTRESKVIQGPEVYNTQFTSIDAGGNNFIMGVTEETRRSFVNGTVTDKYIYLAYSGSRFNTINSYLSNTVYVYDWNGNPIKKFLLDREILSLTVSKNNKTMYAYDVSTGFIVESNINLE</sequence>
<name>A0ABX1RX57_9FLAO</name>
<keyword evidence="2" id="KW-1185">Reference proteome</keyword>
<comment type="caution">
    <text evidence="1">The sequence shown here is derived from an EMBL/GenBank/DDBJ whole genome shotgun (WGS) entry which is preliminary data.</text>
</comment>
<dbReference type="InterPro" id="IPR011044">
    <property type="entry name" value="Quino_amine_DH_bsu"/>
</dbReference>
<evidence type="ECO:0008006" key="3">
    <source>
        <dbReference type="Google" id="ProtNLM"/>
    </source>
</evidence>
<dbReference type="EMBL" id="JABBHF010000004">
    <property type="protein sequence ID" value="NMH87590.1"/>
    <property type="molecule type" value="Genomic_DNA"/>
</dbReference>
<accession>A0ABX1RX57</accession>
<reference evidence="1 2" key="1">
    <citation type="submission" date="2020-04" db="EMBL/GenBank/DDBJ databases">
        <title>A Flavivirga sp. nov.</title>
        <authorList>
            <person name="Sun X."/>
        </authorList>
    </citation>
    <scope>NUCLEOTIDE SEQUENCE [LARGE SCALE GENOMIC DNA]</scope>
    <source>
        <strain evidence="1 2">Y03</strain>
    </source>
</reference>
<dbReference type="Proteomes" id="UP000746690">
    <property type="component" value="Unassembled WGS sequence"/>
</dbReference>
<evidence type="ECO:0000313" key="1">
    <source>
        <dbReference type="EMBL" id="NMH87590.1"/>
    </source>
</evidence>
<proteinExistence type="predicted"/>